<dbReference type="Gene3D" id="3.40.120.10">
    <property type="entry name" value="Alpha-D-Glucose-1,6-Bisphosphate, subunit A, domain 3"/>
    <property type="match status" value="2"/>
</dbReference>
<dbReference type="InterPro" id="IPR005844">
    <property type="entry name" value="A-D-PHexomutase_a/b/a-I"/>
</dbReference>
<comment type="similarity">
    <text evidence="1">Belongs to the phosphohexose mutase family.</text>
</comment>
<dbReference type="PANTHER" id="PTHR45745:SF1">
    <property type="entry name" value="PHOSPHOGLUCOMUTASE 2B-RELATED"/>
    <property type="match status" value="1"/>
</dbReference>
<dbReference type="GO" id="GO:0046872">
    <property type="term" value="F:metal ion binding"/>
    <property type="evidence" value="ECO:0007669"/>
    <property type="project" value="UniProtKB-KW"/>
</dbReference>
<evidence type="ECO:0000256" key="2">
    <source>
        <dbReference type="ARBA" id="ARBA00022723"/>
    </source>
</evidence>
<keyword evidence="2" id="KW-0479">Metal-binding</keyword>
<dbReference type="GO" id="GO:0008973">
    <property type="term" value="F:phosphopentomutase activity"/>
    <property type="evidence" value="ECO:0007669"/>
    <property type="project" value="TreeGrafter"/>
</dbReference>
<feature type="domain" description="Alpha-D-phosphohexomutase alpha/beta/alpha" evidence="5">
    <location>
        <begin position="74"/>
        <end position="190"/>
    </location>
</feature>
<evidence type="ECO:0000256" key="4">
    <source>
        <dbReference type="ARBA" id="ARBA00023235"/>
    </source>
</evidence>
<organism evidence="6">
    <name type="scientific">marine sediment metagenome</name>
    <dbReference type="NCBI Taxonomy" id="412755"/>
    <lineage>
        <taxon>unclassified sequences</taxon>
        <taxon>metagenomes</taxon>
        <taxon>ecological metagenomes</taxon>
    </lineage>
</organism>
<dbReference type="EMBL" id="LAZR01005549">
    <property type="protein sequence ID" value="KKM99014.1"/>
    <property type="molecule type" value="Genomic_DNA"/>
</dbReference>
<name>A0A0F9LV36_9ZZZZ</name>
<dbReference type="InterPro" id="IPR016055">
    <property type="entry name" value="A-D-PHexomutase_a/b/a-I/II/III"/>
</dbReference>
<comment type="caution">
    <text evidence="6">The sequence shown here is derived from an EMBL/GenBank/DDBJ whole genome shotgun (WGS) entry which is preliminary data.</text>
</comment>
<reference evidence="6" key="1">
    <citation type="journal article" date="2015" name="Nature">
        <title>Complex archaea that bridge the gap between prokaryotes and eukaryotes.</title>
        <authorList>
            <person name="Spang A."/>
            <person name="Saw J.H."/>
            <person name="Jorgensen S.L."/>
            <person name="Zaremba-Niedzwiedzka K."/>
            <person name="Martijn J."/>
            <person name="Lind A.E."/>
            <person name="van Eijk R."/>
            <person name="Schleper C."/>
            <person name="Guy L."/>
            <person name="Ettema T.J."/>
        </authorList>
    </citation>
    <scope>NUCLEOTIDE SEQUENCE</scope>
</reference>
<dbReference type="PANTHER" id="PTHR45745">
    <property type="entry name" value="PHOSPHOMANNOMUTASE 45A"/>
    <property type="match status" value="1"/>
</dbReference>
<accession>A0A0F9LV36</accession>
<sequence>MIEFEMEDIHLEMLQDGIRLLNLPDLTQEEKNIINPIVPPTSGLRIQLLNKKDEGDDEKYKLMKRKLFLFFRVFKAISQKFKAMRKNESLKILIFTDNRPTKDLLLEYCSQIFSYDGYEIFYQKDDAGKSRISSPYGAASVALYDDINLAIVLTASHNDLSWNGIKVYIDYPIPLSGEIFKDISKRALEYKTVSFKPIYPSLTDAEEENNEYTKKLLSKVIEIKSLKGRNIVIWPYLGKARGIVKLFKEYGANVTLIDEEINPPNPIKIIREEKLQKVMDQARSSIALLLDADRDRIALYVKQNGKYFTYIPNEIYSAMHNILAKEFKKKILNVRTIPSDLRGDHTSFLNILTGVGYKHLGIILYFLFGIGVDQSKIDVAILYIEDKEGNLIKINKSTPLKERIISLMNERGLREEEFIVAMWEESGGHTLNILKVSQEGENYKFETELPLIADKYPVPALVLIAELICRGYNISDSIDWSIKGINRTTHAIDEEKVRLMKNFLINDNHNIRIDDKNYRVNALTDNSGKIDIYQLKSKDSTLYFRPSGTGPDIRFYIFGKRETHLEEINRVMDYIGKKFK</sequence>
<evidence type="ECO:0000259" key="5">
    <source>
        <dbReference type="Pfam" id="PF02878"/>
    </source>
</evidence>
<evidence type="ECO:0000256" key="1">
    <source>
        <dbReference type="ARBA" id="ARBA00010231"/>
    </source>
</evidence>
<evidence type="ECO:0000313" key="6">
    <source>
        <dbReference type="EMBL" id="KKM99014.1"/>
    </source>
</evidence>
<dbReference type="GO" id="GO:0005975">
    <property type="term" value="P:carbohydrate metabolic process"/>
    <property type="evidence" value="ECO:0007669"/>
    <property type="project" value="InterPro"/>
</dbReference>
<keyword evidence="3" id="KW-0460">Magnesium</keyword>
<dbReference type="Pfam" id="PF02878">
    <property type="entry name" value="PGM_PMM_I"/>
    <property type="match status" value="1"/>
</dbReference>
<protein>
    <recommendedName>
        <fullName evidence="5">Alpha-D-phosphohexomutase alpha/beta/alpha domain-containing protein</fullName>
    </recommendedName>
</protein>
<dbReference type="InterPro" id="IPR036900">
    <property type="entry name" value="A-D-PHexomutase_C_sf"/>
</dbReference>
<proteinExistence type="inferred from homology"/>
<evidence type="ECO:0000256" key="3">
    <source>
        <dbReference type="ARBA" id="ARBA00022842"/>
    </source>
</evidence>
<keyword evidence="4" id="KW-0413">Isomerase</keyword>
<dbReference type="AlphaFoldDB" id="A0A0F9LV36"/>
<dbReference type="SUPFAM" id="SSF53738">
    <property type="entry name" value="Phosphoglucomutase, first 3 domains"/>
    <property type="match status" value="1"/>
</dbReference>
<dbReference type="GO" id="GO:0006166">
    <property type="term" value="P:purine ribonucleoside salvage"/>
    <property type="evidence" value="ECO:0007669"/>
    <property type="project" value="TreeGrafter"/>
</dbReference>
<gene>
    <name evidence="6" type="ORF">LCGC14_1152140</name>
</gene>
<dbReference type="SUPFAM" id="SSF55957">
    <property type="entry name" value="Phosphoglucomutase, C-terminal domain"/>
    <property type="match status" value="1"/>
</dbReference>